<gene>
    <name evidence="2" type="ORF">IU470_07920</name>
</gene>
<dbReference type="SUPFAM" id="SSF54593">
    <property type="entry name" value="Glyoxalase/Bleomycin resistance protein/Dihydroxybiphenyl dioxygenase"/>
    <property type="match status" value="1"/>
</dbReference>
<comment type="caution">
    <text evidence="2">The sequence shown here is derived from an EMBL/GenBank/DDBJ whole genome shotgun (WGS) entry which is preliminary data.</text>
</comment>
<dbReference type="InterPro" id="IPR029068">
    <property type="entry name" value="Glyas_Bleomycin-R_OHBP_Dase"/>
</dbReference>
<keyword evidence="3" id="KW-1185">Reference proteome</keyword>
<feature type="domain" description="VOC" evidence="1">
    <location>
        <begin position="4"/>
        <end position="124"/>
    </location>
</feature>
<evidence type="ECO:0000313" key="2">
    <source>
        <dbReference type="EMBL" id="MBF6225036.1"/>
    </source>
</evidence>
<proteinExistence type="predicted"/>
<dbReference type="InterPro" id="IPR037523">
    <property type="entry name" value="VOC_core"/>
</dbReference>
<dbReference type="RefSeq" id="WP_195032305.1">
    <property type="nucleotide sequence ID" value="NZ_JADLRE010000004.1"/>
</dbReference>
<name>A0ABS0C4F1_9NOCA</name>
<dbReference type="EMBL" id="JADLRE010000004">
    <property type="protein sequence ID" value="MBF6225036.1"/>
    <property type="molecule type" value="Genomic_DNA"/>
</dbReference>
<evidence type="ECO:0000313" key="3">
    <source>
        <dbReference type="Proteomes" id="UP000807309"/>
    </source>
</evidence>
<dbReference type="Pfam" id="PF00903">
    <property type="entry name" value="Glyoxalase"/>
    <property type="match status" value="1"/>
</dbReference>
<dbReference type="InterPro" id="IPR004360">
    <property type="entry name" value="Glyas_Fos-R_dOase_dom"/>
</dbReference>
<dbReference type="PROSITE" id="PS51819">
    <property type="entry name" value="VOC"/>
    <property type="match status" value="1"/>
</dbReference>
<sequence>MNITASAISLNVPDPIASAKFLIDHLGFEEKMSADGFVSLDRSDAGLNIIYLRTGLASFEPKSAAGSAGEGLLVVFVVDDIDAEYTRLQGEGVPIVTPIETEEWGERYFQMSDPNGIIIQLVQWV</sequence>
<protein>
    <submittedName>
        <fullName evidence="2">VOC family protein</fullName>
    </submittedName>
</protein>
<organism evidence="2 3">
    <name type="scientific">Nocardia abscessus</name>
    <dbReference type="NCBI Taxonomy" id="120957"/>
    <lineage>
        <taxon>Bacteria</taxon>
        <taxon>Bacillati</taxon>
        <taxon>Actinomycetota</taxon>
        <taxon>Actinomycetes</taxon>
        <taxon>Mycobacteriales</taxon>
        <taxon>Nocardiaceae</taxon>
        <taxon>Nocardia</taxon>
    </lineage>
</organism>
<accession>A0ABS0C4F1</accession>
<evidence type="ECO:0000259" key="1">
    <source>
        <dbReference type="PROSITE" id="PS51819"/>
    </source>
</evidence>
<dbReference type="Gene3D" id="3.10.180.10">
    <property type="entry name" value="2,3-Dihydroxybiphenyl 1,2-Dioxygenase, domain 1"/>
    <property type="match status" value="1"/>
</dbReference>
<dbReference type="Proteomes" id="UP000807309">
    <property type="component" value="Unassembled WGS sequence"/>
</dbReference>
<reference evidence="2 3" key="1">
    <citation type="submission" date="2020-10" db="EMBL/GenBank/DDBJ databases">
        <title>Identification of Nocardia species via Next-generation sequencing and recognition of intraspecies genetic diversity.</title>
        <authorList>
            <person name="Li P."/>
            <person name="Li P."/>
            <person name="Lu B."/>
        </authorList>
    </citation>
    <scope>NUCLEOTIDE SEQUENCE [LARGE SCALE GENOMIC DNA]</scope>
    <source>
        <strain evidence="2 3">N-11</strain>
    </source>
</reference>